<dbReference type="RefSeq" id="WP_193934734.1">
    <property type="nucleotide sequence ID" value="NZ_CAWPMZ010000138.1"/>
</dbReference>
<comment type="caution">
    <text evidence="2">The sequence shown here is derived from an EMBL/GenBank/DDBJ whole genome shotgun (WGS) entry which is preliminary data.</text>
</comment>
<evidence type="ECO:0000256" key="1">
    <source>
        <dbReference type="SAM" id="MobiDB-lite"/>
    </source>
</evidence>
<name>A0ABR9UYG1_9CHRO</name>
<protein>
    <submittedName>
        <fullName evidence="2">Uncharacterized protein</fullName>
    </submittedName>
</protein>
<proteinExistence type="predicted"/>
<reference evidence="2 3" key="1">
    <citation type="submission" date="2020-10" db="EMBL/GenBank/DDBJ databases">
        <authorList>
            <person name="Castelo-Branco R."/>
            <person name="Eusebio N."/>
            <person name="Adriana R."/>
            <person name="Vieira A."/>
            <person name="Brugerolle De Fraissinette N."/>
            <person name="Rezende De Castro R."/>
            <person name="Schneider M.P."/>
            <person name="Vasconcelos V."/>
            <person name="Leao P.N."/>
        </authorList>
    </citation>
    <scope>NUCLEOTIDE SEQUENCE [LARGE SCALE GENOMIC DNA]</scope>
    <source>
        <strain evidence="2 3">LEGE 06123</strain>
    </source>
</reference>
<accession>A0ABR9UYG1</accession>
<organism evidence="2 3">
    <name type="scientific">Gloeocapsopsis crepidinum LEGE 06123</name>
    <dbReference type="NCBI Taxonomy" id="588587"/>
    <lineage>
        <taxon>Bacteria</taxon>
        <taxon>Bacillati</taxon>
        <taxon>Cyanobacteriota</taxon>
        <taxon>Cyanophyceae</taxon>
        <taxon>Oscillatoriophycideae</taxon>
        <taxon>Chroococcales</taxon>
        <taxon>Chroococcaceae</taxon>
        <taxon>Gloeocapsopsis</taxon>
    </lineage>
</organism>
<evidence type="ECO:0000313" key="2">
    <source>
        <dbReference type="EMBL" id="MBE9193349.1"/>
    </source>
</evidence>
<feature type="region of interest" description="Disordered" evidence="1">
    <location>
        <begin position="145"/>
        <end position="179"/>
    </location>
</feature>
<evidence type="ECO:0000313" key="3">
    <source>
        <dbReference type="Proteomes" id="UP000651156"/>
    </source>
</evidence>
<feature type="compositionally biased region" description="Basic and acidic residues" evidence="1">
    <location>
        <begin position="163"/>
        <end position="173"/>
    </location>
</feature>
<keyword evidence="3" id="KW-1185">Reference proteome</keyword>
<gene>
    <name evidence="2" type="ORF">IQ230_24000</name>
</gene>
<dbReference type="Proteomes" id="UP000651156">
    <property type="component" value="Unassembled WGS sequence"/>
</dbReference>
<feature type="compositionally biased region" description="Polar residues" evidence="1">
    <location>
        <begin position="149"/>
        <end position="162"/>
    </location>
</feature>
<sequence>MVTLEDLMQHGSRRKVEGIATKMGYPKGTTQFPDEVLEEVKNQCSKKRSVSAKAADAAEDEAANTAEADLKSIEVAAENRAAGMLVALDTLTMVKCATRKFSDSNLQQVVDESQGRLRQFLSGVATVYDPEAFLAQTPLALEAAGESGSMRSLLSSNNSPASTEKEVKLEPGRKSSAGR</sequence>
<dbReference type="EMBL" id="JADEWN010000089">
    <property type="protein sequence ID" value="MBE9193349.1"/>
    <property type="molecule type" value="Genomic_DNA"/>
</dbReference>